<evidence type="ECO:0000256" key="13">
    <source>
        <dbReference type="SAM" id="MobiDB-lite"/>
    </source>
</evidence>
<dbReference type="HOGENOM" id="CLU_011276_2_1_11"/>
<feature type="region of interest" description="Disordered" evidence="13">
    <location>
        <begin position="460"/>
        <end position="490"/>
    </location>
</feature>
<dbReference type="Proteomes" id="UP000000322">
    <property type="component" value="Chromosome"/>
</dbReference>
<evidence type="ECO:0000256" key="9">
    <source>
        <dbReference type="ARBA" id="ARBA00023244"/>
    </source>
</evidence>
<keyword evidence="3" id="KW-0489">Methyltransferase</keyword>
<evidence type="ECO:0000256" key="2">
    <source>
        <dbReference type="ARBA" id="ARBA00022573"/>
    </source>
</evidence>
<keyword evidence="7" id="KW-0520">NAD</keyword>
<proteinExistence type="predicted"/>
<dbReference type="Pfam" id="PF13241">
    <property type="entry name" value="NAD_binding_7"/>
    <property type="match status" value="1"/>
</dbReference>
<feature type="active site" description="Proton acceptor" evidence="12">
    <location>
        <position position="257"/>
    </location>
</feature>
<dbReference type="GO" id="GO:0004851">
    <property type="term" value="F:uroporphyrin-III C-methyltransferase activity"/>
    <property type="evidence" value="ECO:0007669"/>
    <property type="project" value="InterPro"/>
</dbReference>
<evidence type="ECO:0000256" key="5">
    <source>
        <dbReference type="ARBA" id="ARBA00022691"/>
    </source>
</evidence>
<dbReference type="eggNOG" id="COG0007">
    <property type="taxonomic scope" value="Bacteria"/>
</dbReference>
<comment type="catalytic activity">
    <reaction evidence="11">
        <text>precorrin-2 + NAD(+) = sirohydrochlorin + NADH + 2 H(+)</text>
        <dbReference type="Rhea" id="RHEA:15613"/>
        <dbReference type="ChEBI" id="CHEBI:15378"/>
        <dbReference type="ChEBI" id="CHEBI:57540"/>
        <dbReference type="ChEBI" id="CHEBI:57945"/>
        <dbReference type="ChEBI" id="CHEBI:58351"/>
        <dbReference type="ChEBI" id="CHEBI:58827"/>
        <dbReference type="EC" id="1.3.1.76"/>
    </reaction>
</comment>
<dbReference type="InterPro" id="IPR050161">
    <property type="entry name" value="Siro_Cobalamin_biosynth"/>
</dbReference>
<keyword evidence="6" id="KW-0560">Oxidoreductase</keyword>
<dbReference type="GO" id="GO:0043115">
    <property type="term" value="F:precorrin-2 dehydrogenase activity"/>
    <property type="evidence" value="ECO:0007669"/>
    <property type="project" value="UniProtKB-EC"/>
</dbReference>
<dbReference type="GO" id="GO:0009236">
    <property type="term" value="P:cobalamin biosynthetic process"/>
    <property type="evidence" value="ECO:0007669"/>
    <property type="project" value="UniProtKB-KW"/>
</dbReference>
<keyword evidence="4" id="KW-0808">Transferase</keyword>
<dbReference type="PANTHER" id="PTHR45790">
    <property type="entry name" value="SIROHEME SYNTHASE-RELATED"/>
    <property type="match status" value="1"/>
</dbReference>
<dbReference type="Gene3D" id="3.30.950.10">
    <property type="entry name" value="Methyltransferase, Cobalt-precorrin-4 Transmethylase, Domain 2"/>
    <property type="match status" value="1"/>
</dbReference>
<evidence type="ECO:0000256" key="10">
    <source>
        <dbReference type="ARBA" id="ARBA00023268"/>
    </source>
</evidence>
<dbReference type="NCBIfam" id="TIGR01470">
    <property type="entry name" value="cysG_Nterm"/>
    <property type="match status" value="1"/>
</dbReference>
<dbReference type="InterPro" id="IPR014777">
    <property type="entry name" value="4pyrrole_Mease_sub1"/>
</dbReference>
<dbReference type="GO" id="GO:0051266">
    <property type="term" value="F:sirohydrochlorin ferrochelatase activity"/>
    <property type="evidence" value="ECO:0007669"/>
    <property type="project" value="InterPro"/>
</dbReference>
<evidence type="ECO:0000313" key="16">
    <source>
        <dbReference type="Proteomes" id="UP000000322"/>
    </source>
</evidence>
<dbReference type="KEGG" id="ske:Sked_32840"/>
<dbReference type="GO" id="GO:0032259">
    <property type="term" value="P:methylation"/>
    <property type="evidence" value="ECO:0007669"/>
    <property type="project" value="UniProtKB-KW"/>
</dbReference>
<evidence type="ECO:0000256" key="6">
    <source>
        <dbReference type="ARBA" id="ARBA00023002"/>
    </source>
</evidence>
<dbReference type="Gene3D" id="3.40.50.720">
    <property type="entry name" value="NAD(P)-binding Rossmann-like Domain"/>
    <property type="match status" value="1"/>
</dbReference>
<dbReference type="SUPFAM" id="SSF53790">
    <property type="entry name" value="Tetrapyrrole methylase"/>
    <property type="match status" value="1"/>
</dbReference>
<organism evidence="15 16">
    <name type="scientific">Sanguibacter keddieii (strain ATCC 51767 / DSM 10542 / NCFB 3025 / ST-74)</name>
    <dbReference type="NCBI Taxonomy" id="446469"/>
    <lineage>
        <taxon>Bacteria</taxon>
        <taxon>Bacillati</taxon>
        <taxon>Actinomycetota</taxon>
        <taxon>Actinomycetes</taxon>
        <taxon>Micrococcales</taxon>
        <taxon>Sanguibacteraceae</taxon>
        <taxon>Sanguibacter</taxon>
    </lineage>
</organism>
<dbReference type="eggNOG" id="COG1648">
    <property type="taxonomic scope" value="Bacteria"/>
</dbReference>
<keyword evidence="5" id="KW-0949">S-adenosyl-L-methionine</keyword>
<dbReference type="InterPro" id="IPR000878">
    <property type="entry name" value="4pyrrol_Mease"/>
</dbReference>
<dbReference type="InterPro" id="IPR035996">
    <property type="entry name" value="4pyrrol_Methylase_sf"/>
</dbReference>
<dbReference type="FunFam" id="3.40.1010.10:FF:000001">
    <property type="entry name" value="Siroheme synthase"/>
    <property type="match status" value="1"/>
</dbReference>
<evidence type="ECO:0000256" key="11">
    <source>
        <dbReference type="ARBA" id="ARBA00047561"/>
    </source>
</evidence>
<dbReference type="UniPathway" id="UPA00262">
    <property type="reaction ID" value="UER00222"/>
</dbReference>
<feature type="domain" description="Tetrapyrrole methylase" evidence="14">
    <location>
        <begin position="226"/>
        <end position="435"/>
    </location>
</feature>
<comment type="pathway">
    <text evidence="1">Porphyrin-containing compound metabolism; siroheme biosynthesis; sirohydrochlorin from precorrin-2: step 1/1.</text>
</comment>
<evidence type="ECO:0000256" key="4">
    <source>
        <dbReference type="ARBA" id="ARBA00022679"/>
    </source>
</evidence>
<evidence type="ECO:0000256" key="1">
    <source>
        <dbReference type="ARBA" id="ARBA00005010"/>
    </source>
</evidence>
<dbReference type="NCBIfam" id="TIGR01469">
    <property type="entry name" value="cobA_cysG_Cterm"/>
    <property type="match status" value="1"/>
</dbReference>
<dbReference type="GO" id="GO:0051287">
    <property type="term" value="F:NAD binding"/>
    <property type="evidence" value="ECO:0007669"/>
    <property type="project" value="InterPro"/>
</dbReference>
<gene>
    <name evidence="15" type="ordered locus">Sked_32840</name>
</gene>
<protein>
    <submittedName>
        <fullName evidence="15">Siroheme synthase, N-terminal domain protein</fullName>
    </submittedName>
</protein>
<dbReference type="PIRSF" id="PIRSF036426">
    <property type="entry name" value="Sirohaem_synth"/>
    <property type="match status" value="1"/>
</dbReference>
<dbReference type="InterPro" id="IPR036291">
    <property type="entry name" value="NAD(P)-bd_dom_sf"/>
</dbReference>
<evidence type="ECO:0000256" key="12">
    <source>
        <dbReference type="PIRSR" id="PIRSR036426-1"/>
    </source>
</evidence>
<dbReference type="InterPro" id="IPR014776">
    <property type="entry name" value="4pyrrole_Mease_sub2"/>
</dbReference>
<dbReference type="NCBIfam" id="NF004790">
    <property type="entry name" value="PRK06136.1"/>
    <property type="match status" value="1"/>
</dbReference>
<keyword evidence="2" id="KW-0169">Cobalamin biosynthesis</keyword>
<dbReference type="Gene3D" id="3.40.1010.10">
    <property type="entry name" value="Cobalt-precorrin-4 Transmethylase, Domain 1"/>
    <property type="match status" value="1"/>
</dbReference>
<accession>D1BDV8</accession>
<keyword evidence="8" id="KW-0456">Lyase</keyword>
<evidence type="ECO:0000256" key="8">
    <source>
        <dbReference type="ARBA" id="ARBA00023239"/>
    </source>
</evidence>
<sequence length="490" mass="48704">MGIAAGLGDDTVPVASTTVIGVDLRGRRVLVAGGGPVATRRARTMLDGGALVRVVAPEVTDELRALAASGRVELHARAVTSDDVDGCWLVQACTGDATADGMLAERAEADRVFCVVASDVTRGTARTPATASVAGMVLAVTSAGPPDPGRAAAVRDGLVALVRGGHVDLGAVRARAAAPAADDASTAAPSAVVGSSGDAASGDAAPCPAVAFDVPLAGESVLRPGTVALVGGGTGDPDLMTVRARTLLAQADVVVSDRLGPTAVLGELADDVEVVHVGKSPGIHQMRQDGINALLVERALAGHRVVRLKGGDPFLFGRGGEEVMACHAAGVPVQVVPGITSAVAAAEVAGIPVTHRGTADRVHVVNGHGRLTDLDLAALATPGVTVVMLMGLAGIERLVAEAVAGGTAVSTPAAVVVRATLPGEQVVRAPLGEIASACEAAGLSSTGVIVVGEVAREGFLDPTSPGRAAEPPPSRKQLREAATAPTTPRP</sequence>
<keyword evidence="9" id="KW-0627">Porphyrin biosynthesis</keyword>
<dbReference type="EMBL" id="CP001819">
    <property type="protein sequence ID" value="ACZ23179.1"/>
    <property type="molecule type" value="Genomic_DNA"/>
</dbReference>
<dbReference type="PANTHER" id="PTHR45790:SF3">
    <property type="entry name" value="S-ADENOSYL-L-METHIONINE-DEPENDENT UROPORPHYRINOGEN III METHYLTRANSFERASE, CHLOROPLASTIC"/>
    <property type="match status" value="1"/>
</dbReference>
<dbReference type="SUPFAM" id="SSF51735">
    <property type="entry name" value="NAD(P)-binding Rossmann-fold domains"/>
    <property type="match status" value="1"/>
</dbReference>
<dbReference type="InterPro" id="IPR006366">
    <property type="entry name" value="CobA/CysG_C"/>
</dbReference>
<reference evidence="15 16" key="1">
    <citation type="journal article" date="2009" name="Stand. Genomic Sci.">
        <title>Complete genome sequence of Sanguibacter keddieii type strain (ST-74).</title>
        <authorList>
            <person name="Ivanova N."/>
            <person name="Sikorski J."/>
            <person name="Sims D."/>
            <person name="Brettin T."/>
            <person name="Detter J.C."/>
            <person name="Han C."/>
            <person name="Lapidus A."/>
            <person name="Copeland A."/>
            <person name="Glavina Del Rio T."/>
            <person name="Nolan M."/>
            <person name="Chen F."/>
            <person name="Lucas S."/>
            <person name="Tice H."/>
            <person name="Cheng J.F."/>
            <person name="Bruce D."/>
            <person name="Goodwin L."/>
            <person name="Pitluck S."/>
            <person name="Pati A."/>
            <person name="Mavromatis K."/>
            <person name="Chen A."/>
            <person name="Palaniappan K."/>
            <person name="D'haeseleer P."/>
            <person name="Chain P."/>
            <person name="Bristow J."/>
            <person name="Eisen J.A."/>
            <person name="Markowitz V."/>
            <person name="Hugenholtz P."/>
            <person name="Goker M."/>
            <person name="Pukall R."/>
            <person name="Klenk H.P."/>
            <person name="Kyrpides N.C."/>
        </authorList>
    </citation>
    <scope>NUCLEOTIDE SEQUENCE [LARGE SCALE GENOMIC DNA]</scope>
    <source>
        <strain evidence="16">ATCC 51767 / DSM 10542 / NCFB 3025 / ST-74</strain>
    </source>
</reference>
<evidence type="ECO:0000256" key="7">
    <source>
        <dbReference type="ARBA" id="ARBA00023027"/>
    </source>
</evidence>
<keyword evidence="10" id="KW-0511">Multifunctional enzyme</keyword>
<keyword evidence="16" id="KW-1185">Reference proteome</keyword>
<evidence type="ECO:0000256" key="3">
    <source>
        <dbReference type="ARBA" id="ARBA00022603"/>
    </source>
</evidence>
<dbReference type="InterPro" id="IPR012409">
    <property type="entry name" value="Sirohaem_synth"/>
</dbReference>
<dbReference type="Pfam" id="PF00590">
    <property type="entry name" value="TP_methylase"/>
    <property type="match status" value="1"/>
</dbReference>
<dbReference type="CDD" id="cd11642">
    <property type="entry name" value="SUMT"/>
    <property type="match status" value="1"/>
</dbReference>
<feature type="active site" description="Proton donor" evidence="12">
    <location>
        <position position="279"/>
    </location>
</feature>
<dbReference type="InterPro" id="IPR006367">
    <property type="entry name" value="Sirohaem_synthase_N"/>
</dbReference>
<dbReference type="STRING" id="446469.Sked_32840"/>
<dbReference type="GO" id="GO:0019354">
    <property type="term" value="P:siroheme biosynthetic process"/>
    <property type="evidence" value="ECO:0007669"/>
    <property type="project" value="UniProtKB-UniPathway"/>
</dbReference>
<dbReference type="AlphaFoldDB" id="D1BDV8"/>
<name>D1BDV8_SANKS</name>
<evidence type="ECO:0000259" key="14">
    <source>
        <dbReference type="Pfam" id="PF00590"/>
    </source>
</evidence>
<evidence type="ECO:0000313" key="15">
    <source>
        <dbReference type="EMBL" id="ACZ23179.1"/>
    </source>
</evidence>